<dbReference type="InterPro" id="IPR001714">
    <property type="entry name" value="Pept_M24_MAP"/>
</dbReference>
<keyword evidence="2 8" id="KW-0963">Cytoplasm</keyword>
<keyword evidence="1 8" id="KW-0031">Aminopeptidase</keyword>
<evidence type="ECO:0000256" key="1">
    <source>
        <dbReference type="ARBA" id="ARBA00022438"/>
    </source>
</evidence>
<dbReference type="GO" id="GO:0004177">
    <property type="term" value="F:aminopeptidase activity"/>
    <property type="evidence" value="ECO:0007669"/>
    <property type="project" value="UniProtKB-KW"/>
</dbReference>
<dbReference type="EC" id="3.4.11.18" evidence="10"/>
<evidence type="ECO:0000256" key="8">
    <source>
        <dbReference type="HAMAP-Rule" id="MF_03174"/>
    </source>
</evidence>
<dbReference type="PRINTS" id="PR00599">
    <property type="entry name" value="MAPEPTIDASE"/>
</dbReference>
<comment type="subunit">
    <text evidence="8">Associates with the 60S ribosomal subunit of the 80S translational complex.</text>
</comment>
<dbReference type="PANTHER" id="PTHR43330:SF7">
    <property type="entry name" value="METHIONINE AMINOPEPTIDASE 1"/>
    <property type="match status" value="1"/>
</dbReference>
<evidence type="ECO:0000256" key="9">
    <source>
        <dbReference type="PROSITE-ProRule" id="PRU01357"/>
    </source>
</evidence>
<feature type="binding site" evidence="8">
    <location>
        <position position="213"/>
    </location>
    <ligand>
        <name>Zn(2+)</name>
        <dbReference type="ChEBI" id="CHEBI:29105"/>
        <label>4</label>
        <note>catalytic</note>
    </ligand>
</feature>
<keyword evidence="13" id="KW-1185">Reference proteome</keyword>
<dbReference type="InterPro" id="IPR031615">
    <property type="entry name" value="Zfn-C6H2"/>
</dbReference>
<accession>A0ABP0E7I9</accession>
<dbReference type="InterPro" id="IPR036005">
    <property type="entry name" value="Creatinase/aminopeptidase-like"/>
</dbReference>
<gene>
    <name evidence="12" type="primary">MAP1</name>
    <name evidence="12" type="ORF">CAAN4_B02982</name>
</gene>
<name>A0ABP0E7I9_9ASCO</name>
<evidence type="ECO:0000256" key="7">
    <source>
        <dbReference type="ARBA" id="ARBA00022833"/>
    </source>
</evidence>
<evidence type="ECO:0000256" key="4">
    <source>
        <dbReference type="ARBA" id="ARBA00022723"/>
    </source>
</evidence>
<dbReference type="InterPro" id="IPR002467">
    <property type="entry name" value="Pept_M24A_MAP1"/>
</dbReference>
<feature type="binding site" evidence="8">
    <location>
        <position position="286"/>
    </location>
    <ligand>
        <name>a protein</name>
        <dbReference type="ChEBI" id="CHEBI:16541"/>
    </ligand>
    <ligandPart>
        <name>N-terminal L-methionine residue</name>
        <dbReference type="ChEBI" id="CHEBI:64731"/>
    </ligandPart>
</feature>
<proteinExistence type="inferred from homology"/>
<evidence type="ECO:0000256" key="5">
    <source>
        <dbReference type="ARBA" id="ARBA00022771"/>
    </source>
</evidence>
<dbReference type="InterPro" id="IPR000994">
    <property type="entry name" value="Pept_M24"/>
</dbReference>
<dbReference type="NCBIfam" id="TIGR00500">
    <property type="entry name" value="met_pdase_I"/>
    <property type="match status" value="1"/>
</dbReference>
<dbReference type="PROSITE" id="PS00680">
    <property type="entry name" value="MAP_1"/>
    <property type="match status" value="1"/>
</dbReference>
<comment type="function">
    <text evidence="8 10">Cotranslationally removes the N-terminal methionine from nascent proteins. The N-terminal methionine is often cleaved when the second residue in the primary sequence is small and uncharged (Met-Ala-, Cys, Gly, Pro, Ser, Thr, or Val).</text>
</comment>
<dbReference type="Gene3D" id="3.90.230.10">
    <property type="entry name" value="Creatinase/methionine aminopeptidase superfamily"/>
    <property type="match status" value="1"/>
</dbReference>
<feature type="binding site" evidence="8">
    <location>
        <position position="213"/>
    </location>
    <ligand>
        <name>Zn(2+)</name>
        <dbReference type="ChEBI" id="CHEBI:29105"/>
        <label>3</label>
    </ligand>
</feature>
<feature type="binding site" evidence="8">
    <location>
        <position position="185"/>
    </location>
    <ligand>
        <name>a protein</name>
        <dbReference type="ChEBI" id="CHEBI:16541"/>
    </ligand>
    <ligandPart>
        <name>N-terminal L-methionine residue</name>
        <dbReference type="ChEBI" id="CHEBI:64731"/>
    </ligandPart>
</feature>
<comment type="cofactor">
    <cofactor evidence="10">
        <name>Co(2+)</name>
        <dbReference type="ChEBI" id="CHEBI:48828"/>
    </cofactor>
    <cofactor evidence="10">
        <name>Zn(2+)</name>
        <dbReference type="ChEBI" id="CHEBI:29105"/>
    </cofactor>
    <cofactor evidence="10">
        <name>Mn(2+)</name>
        <dbReference type="ChEBI" id="CHEBI:29035"/>
    </cofactor>
    <cofactor evidence="10">
        <name>Fe(2+)</name>
        <dbReference type="ChEBI" id="CHEBI:29033"/>
    </cofactor>
    <text evidence="10">Binds 2 divalent metal cations per subunit. Has a high-affinity and a low affinity metal-binding site. The true nature of the physiological cofactor is under debate. The enzyme is active with cobalt, zinc, manganese or divalent iron ions.</text>
</comment>
<keyword evidence="6 8" id="KW-0378">Hydrolase</keyword>
<keyword evidence="4 8" id="KW-0479">Metal-binding</keyword>
<dbReference type="PANTHER" id="PTHR43330">
    <property type="entry name" value="METHIONINE AMINOPEPTIDASE"/>
    <property type="match status" value="1"/>
</dbReference>
<sequence length="372" mass="41617">MSAICAAPTCGKETASALKCPVCLKSGSSHVFCDQSCFRGAWTSHKSIHKKEDGSDEVYDPFPNFEYCGELRPHYPLTPRRAVPKHIKRPEYADNGRPISEIKNDRIGKITILTPKEIEKVRKVGAMSREILDATARHIRPGITTDELDAILHKECTKRNAYPSPLNYYNFPKSMCTSVNEIICHGIPDQYVLKDGDIINLDVTIFYLGLHSDLNETYYVGDKAKADKDTVNLIETTRECLELAIAMVKPGVAFRDYGNIIEEHATKNNCSVVRTYCGHGINQLFHCQPNIPHYARNKAVGIAKPGMVFTIEPMLCVGTYKDTTWPDRWTSSTQDGKYSAQFEQMLLVTEDGVEVLTARKSDSPGGPIPRIQ</sequence>
<dbReference type="EMBL" id="OZ004254">
    <property type="protein sequence ID" value="CAK7896004.1"/>
    <property type="molecule type" value="Genomic_DNA"/>
</dbReference>
<dbReference type="SUPFAM" id="SSF55920">
    <property type="entry name" value="Creatinase/aminopeptidase"/>
    <property type="match status" value="1"/>
</dbReference>
<evidence type="ECO:0000313" key="13">
    <source>
        <dbReference type="Proteomes" id="UP001497600"/>
    </source>
</evidence>
<dbReference type="CDD" id="cd01086">
    <property type="entry name" value="MetAP1"/>
    <property type="match status" value="1"/>
</dbReference>
<comment type="cofactor">
    <cofactor evidence="8">
        <name>Zn(2+)</name>
        <dbReference type="ChEBI" id="CHEBI:29105"/>
    </cofactor>
    <cofactor evidence="8">
        <name>Co(2+)</name>
        <dbReference type="ChEBI" id="CHEBI:48828"/>
    </cofactor>
    <cofactor evidence="8">
        <name>Mn(2+)</name>
        <dbReference type="ChEBI" id="CHEBI:29035"/>
    </cofactor>
    <cofactor evidence="8">
        <name>Fe(2+)</name>
        <dbReference type="ChEBI" id="CHEBI:29033"/>
    </cofactor>
    <text evidence="8">Binds 2 divalent metal cations per subunit. Has a high-affinity and a low affinity metal-binding site. The true nature of the physiological cofactor is under debate. The enzyme is active with zinc, cobalt, manganese or divalent iron ions. Has high activity with zinc; zinc cofactor is transferred into the active site region by the ZNG1 zinc chaperone.</text>
</comment>
<dbReference type="Pfam" id="PF00557">
    <property type="entry name" value="Peptidase_M24"/>
    <property type="match status" value="1"/>
</dbReference>
<comment type="similarity">
    <text evidence="8 9">Belongs to the peptidase M24A family. Methionine aminopeptidase type 1 subfamily.</text>
</comment>
<reference evidence="12 13" key="1">
    <citation type="submission" date="2024-01" db="EMBL/GenBank/DDBJ databases">
        <authorList>
            <consortium name="Genoscope - CEA"/>
            <person name="William W."/>
        </authorList>
    </citation>
    <scope>NUCLEOTIDE SEQUENCE [LARGE SCALE GENOMIC DNA]</scope>
    <source>
        <strain evidence="12 13">29B2s-10</strain>
    </source>
</reference>
<comment type="subcellular location">
    <subcellularLocation>
        <location evidence="8">Cytoplasm</location>
    </subcellularLocation>
</comment>
<evidence type="ECO:0000259" key="11">
    <source>
        <dbReference type="PROSITE" id="PS52013"/>
    </source>
</evidence>
<feature type="binding site" evidence="8">
    <location>
        <position position="279"/>
    </location>
    <ligand>
        <name>Zn(2+)</name>
        <dbReference type="ChEBI" id="CHEBI:29105"/>
        <label>4</label>
        <note>catalytic</note>
    </ligand>
</feature>
<feature type="domain" description="C6H2-type" evidence="11">
    <location>
        <begin position="2"/>
        <end position="56"/>
    </location>
</feature>
<evidence type="ECO:0000313" key="12">
    <source>
        <dbReference type="EMBL" id="CAK7896004.1"/>
    </source>
</evidence>
<dbReference type="PROSITE" id="PS52013">
    <property type="entry name" value="ZF_C6H2"/>
    <property type="match status" value="1"/>
</dbReference>
<dbReference type="Proteomes" id="UP001497600">
    <property type="component" value="Chromosome B"/>
</dbReference>
<dbReference type="HAMAP" id="MF_01974">
    <property type="entry name" value="MetAP_1"/>
    <property type="match status" value="1"/>
</dbReference>
<keyword evidence="7" id="KW-0862">Zinc</keyword>
<feature type="binding site" evidence="8">
    <location>
        <position position="312"/>
    </location>
    <ligand>
        <name>Zn(2+)</name>
        <dbReference type="ChEBI" id="CHEBI:29105"/>
        <label>4</label>
        <note>catalytic</note>
    </ligand>
</feature>
<protein>
    <recommendedName>
        <fullName evidence="10">Methionine aminopeptidase</fullName>
        <ecNumber evidence="10">3.4.11.18</ecNumber>
    </recommendedName>
</protein>
<feature type="binding site" evidence="8">
    <location>
        <position position="343"/>
    </location>
    <ligand>
        <name>Zn(2+)</name>
        <dbReference type="ChEBI" id="CHEBI:29105"/>
        <label>4</label>
        <note>catalytic</note>
    </ligand>
</feature>
<evidence type="ECO:0000256" key="6">
    <source>
        <dbReference type="ARBA" id="ARBA00022801"/>
    </source>
</evidence>
<comment type="catalytic activity">
    <reaction evidence="8 10">
        <text>Release of N-terminal amino acids, preferentially methionine, from peptides and arylamides.</text>
        <dbReference type="EC" id="3.4.11.18"/>
    </reaction>
</comment>
<evidence type="ECO:0000256" key="2">
    <source>
        <dbReference type="ARBA" id="ARBA00022490"/>
    </source>
</evidence>
<feature type="binding site" evidence="8">
    <location>
        <position position="202"/>
    </location>
    <ligand>
        <name>Zn(2+)</name>
        <dbReference type="ChEBI" id="CHEBI:29105"/>
        <label>3</label>
    </ligand>
</feature>
<dbReference type="Pfam" id="PF15801">
    <property type="entry name" value="zf-C6H2"/>
    <property type="match status" value="1"/>
</dbReference>
<evidence type="ECO:0000256" key="3">
    <source>
        <dbReference type="ARBA" id="ARBA00022670"/>
    </source>
</evidence>
<organism evidence="12 13">
    <name type="scientific">[Candida] anglica</name>
    <dbReference type="NCBI Taxonomy" id="148631"/>
    <lineage>
        <taxon>Eukaryota</taxon>
        <taxon>Fungi</taxon>
        <taxon>Dikarya</taxon>
        <taxon>Ascomycota</taxon>
        <taxon>Saccharomycotina</taxon>
        <taxon>Pichiomycetes</taxon>
        <taxon>Debaryomycetaceae</taxon>
        <taxon>Kurtzmaniella</taxon>
    </lineage>
</organism>
<keyword evidence="5 9" id="KW-0863">Zinc-finger</keyword>
<evidence type="ECO:0000256" key="10">
    <source>
        <dbReference type="RuleBase" id="RU003653"/>
    </source>
</evidence>
<keyword evidence="3 8" id="KW-0645">Protease</keyword>
<feature type="binding site" evidence="8">
    <location>
        <position position="343"/>
    </location>
    <ligand>
        <name>Zn(2+)</name>
        <dbReference type="ChEBI" id="CHEBI:29105"/>
        <label>3</label>
    </ligand>
</feature>